<organism evidence="1 2">
    <name type="scientific">Lentilactobacillus kefiri</name>
    <name type="common">Lactobacillus kefiri</name>
    <dbReference type="NCBI Taxonomy" id="33962"/>
    <lineage>
        <taxon>Bacteria</taxon>
        <taxon>Bacillati</taxon>
        <taxon>Bacillota</taxon>
        <taxon>Bacilli</taxon>
        <taxon>Lactobacillales</taxon>
        <taxon>Lactobacillaceae</taxon>
        <taxon>Lentilactobacillus</taxon>
    </lineage>
</organism>
<gene>
    <name evidence="1" type="ORF">LKE01_12590</name>
</gene>
<dbReference type="RefSeq" id="WP_056981311.1">
    <property type="nucleotide sequence ID" value="NZ_BJVK01000013.1"/>
</dbReference>
<dbReference type="Proteomes" id="UP000321893">
    <property type="component" value="Unassembled WGS sequence"/>
</dbReference>
<dbReference type="EMBL" id="BJVK01000013">
    <property type="protein sequence ID" value="GEL28439.1"/>
    <property type="molecule type" value="Genomic_DNA"/>
</dbReference>
<protein>
    <submittedName>
        <fullName evidence="1">Uncharacterized protein</fullName>
    </submittedName>
</protein>
<sequence>MGLWITIITAFIGLELIVYGFRQKDRAAVKWILAAIGLVLILFAIWVATPQGTELISHLNWFKPKN</sequence>
<name>A0A511DUC6_LENKE</name>
<evidence type="ECO:0000313" key="2">
    <source>
        <dbReference type="Proteomes" id="UP000321893"/>
    </source>
</evidence>
<keyword evidence="2" id="KW-1185">Reference proteome</keyword>
<dbReference type="AlphaFoldDB" id="A0A511DUC6"/>
<reference evidence="1" key="1">
    <citation type="submission" date="2019-07" db="EMBL/GenBank/DDBJ databases">
        <title>Whole genome shotgun sequence of Lactobacillus kefiri NBRC 15888.</title>
        <authorList>
            <person name="Hosoyama A."/>
            <person name="Uohara A."/>
            <person name="Ohji S."/>
            <person name="Ichikawa N."/>
        </authorList>
    </citation>
    <scope>NUCLEOTIDE SEQUENCE [LARGE SCALE GENOMIC DNA]</scope>
    <source>
        <strain evidence="1">NBRC 15888</strain>
    </source>
</reference>
<evidence type="ECO:0000313" key="1">
    <source>
        <dbReference type="EMBL" id="GEL28439.1"/>
    </source>
</evidence>
<accession>A0A511DUC6</accession>
<comment type="caution">
    <text evidence="1">The sequence shown here is derived from an EMBL/GenBank/DDBJ whole genome shotgun (WGS) entry which is preliminary data.</text>
</comment>
<proteinExistence type="predicted"/>
<dbReference type="OrthoDB" id="2329057at2"/>